<evidence type="ECO:0000256" key="2">
    <source>
        <dbReference type="ARBA" id="ARBA00022500"/>
    </source>
</evidence>
<gene>
    <name evidence="12" type="ORF">PCA10_25780</name>
</gene>
<dbReference type="HOGENOM" id="CLU_000445_107_27_6"/>
<comment type="similarity">
    <text evidence="7">Belongs to the methyl-accepting chemotaxis (MCP) protein family.</text>
</comment>
<dbReference type="SUPFAM" id="SSF58104">
    <property type="entry name" value="Methyl-accepting chemotaxis protein (MCP) signaling domain"/>
    <property type="match status" value="1"/>
</dbReference>
<dbReference type="Pfam" id="PF00015">
    <property type="entry name" value="MCPsignal"/>
    <property type="match status" value="1"/>
</dbReference>
<dbReference type="CDD" id="cd06225">
    <property type="entry name" value="HAMP"/>
    <property type="match status" value="1"/>
</dbReference>
<comment type="subcellular location">
    <subcellularLocation>
        <location evidence="1">Membrane</location>
        <topology evidence="1">Multi-pass membrane protein</topology>
    </subcellularLocation>
</comment>
<dbReference type="KEGG" id="pre:PCA10_25780"/>
<evidence type="ECO:0000313" key="13">
    <source>
        <dbReference type="Proteomes" id="UP000015503"/>
    </source>
</evidence>
<keyword evidence="4 9" id="KW-1133">Transmembrane helix</keyword>
<dbReference type="Gene3D" id="1.20.1440.210">
    <property type="match status" value="1"/>
</dbReference>
<dbReference type="GO" id="GO:0006935">
    <property type="term" value="P:chemotaxis"/>
    <property type="evidence" value="ECO:0007669"/>
    <property type="project" value="UniProtKB-KW"/>
</dbReference>
<dbReference type="SMART" id="SM01358">
    <property type="entry name" value="HBM"/>
    <property type="match status" value="1"/>
</dbReference>
<feature type="transmembrane region" description="Helical" evidence="9">
    <location>
        <begin position="306"/>
        <end position="325"/>
    </location>
</feature>
<evidence type="ECO:0000256" key="3">
    <source>
        <dbReference type="ARBA" id="ARBA00022692"/>
    </source>
</evidence>
<feature type="domain" description="Methyl-accepting transducer" evidence="10">
    <location>
        <begin position="384"/>
        <end position="620"/>
    </location>
</feature>
<dbReference type="SMART" id="SM00283">
    <property type="entry name" value="MA"/>
    <property type="match status" value="1"/>
</dbReference>
<dbReference type="Gene3D" id="1.10.287.950">
    <property type="entry name" value="Methyl-accepting chemotaxis protein"/>
    <property type="match status" value="1"/>
</dbReference>
<dbReference type="InterPro" id="IPR003660">
    <property type="entry name" value="HAMP_dom"/>
</dbReference>
<dbReference type="Proteomes" id="UP000015503">
    <property type="component" value="Chromosome"/>
</dbReference>
<reference evidence="12 13" key="1">
    <citation type="journal article" date="2013" name="Genome Announc.">
        <title>Complete Genome Sequence of the Carbazole Degrader Pseudomonas resinovorans Strain CA10 (NBRC 106553).</title>
        <authorList>
            <person name="Shintani M."/>
            <person name="Hosoyama A."/>
            <person name="Ohji S."/>
            <person name="Tsuchikane K."/>
            <person name="Takarada H."/>
            <person name="Yamazoe A."/>
            <person name="Fujita N."/>
            <person name="Nojiri H."/>
        </authorList>
    </citation>
    <scope>NUCLEOTIDE SEQUENCE [LARGE SCALE GENOMIC DNA]</scope>
    <source>
        <strain evidence="12 13">NBRC 106553</strain>
    </source>
</reference>
<keyword evidence="6 8" id="KW-0807">Transducer</keyword>
<keyword evidence="3 9" id="KW-0812">Transmembrane</keyword>
<evidence type="ECO:0008006" key="14">
    <source>
        <dbReference type="Google" id="ProtNLM"/>
    </source>
</evidence>
<evidence type="ECO:0000256" key="6">
    <source>
        <dbReference type="ARBA" id="ARBA00023224"/>
    </source>
</evidence>
<evidence type="ECO:0000259" key="10">
    <source>
        <dbReference type="PROSITE" id="PS50111"/>
    </source>
</evidence>
<dbReference type="eggNOG" id="COG0840">
    <property type="taxonomic scope" value="Bacteria"/>
</dbReference>
<evidence type="ECO:0000256" key="9">
    <source>
        <dbReference type="SAM" id="Phobius"/>
    </source>
</evidence>
<dbReference type="GO" id="GO:0016020">
    <property type="term" value="C:membrane"/>
    <property type="evidence" value="ECO:0007669"/>
    <property type="project" value="UniProtKB-SubCell"/>
</dbReference>
<dbReference type="Pfam" id="PF00672">
    <property type="entry name" value="HAMP"/>
    <property type="match status" value="1"/>
</dbReference>
<dbReference type="PANTHER" id="PTHR32089">
    <property type="entry name" value="METHYL-ACCEPTING CHEMOTAXIS PROTEIN MCPB"/>
    <property type="match status" value="1"/>
</dbReference>
<dbReference type="PANTHER" id="PTHR32089:SF120">
    <property type="entry name" value="METHYL-ACCEPTING CHEMOTAXIS PROTEIN TLPQ"/>
    <property type="match status" value="1"/>
</dbReference>
<dbReference type="PATRIC" id="fig|1245471.3.peg.2607"/>
<dbReference type="GO" id="GO:0007165">
    <property type="term" value="P:signal transduction"/>
    <property type="evidence" value="ECO:0007669"/>
    <property type="project" value="UniProtKB-KW"/>
</dbReference>
<evidence type="ECO:0000256" key="8">
    <source>
        <dbReference type="PROSITE-ProRule" id="PRU00284"/>
    </source>
</evidence>
<evidence type="ECO:0000256" key="1">
    <source>
        <dbReference type="ARBA" id="ARBA00004141"/>
    </source>
</evidence>
<keyword evidence="13" id="KW-1185">Reference proteome</keyword>
<keyword evidence="2" id="KW-0145">Chemotaxis</keyword>
<organism evidence="12 13">
    <name type="scientific">Metapseudomonas resinovorans NBRC 106553</name>
    <dbReference type="NCBI Taxonomy" id="1245471"/>
    <lineage>
        <taxon>Bacteria</taxon>
        <taxon>Pseudomonadati</taxon>
        <taxon>Pseudomonadota</taxon>
        <taxon>Gammaproteobacteria</taxon>
        <taxon>Pseudomonadales</taxon>
        <taxon>Pseudomonadaceae</taxon>
        <taxon>Metapseudomonas</taxon>
    </lineage>
</organism>
<dbReference type="AlphaFoldDB" id="S6AIQ8"/>
<evidence type="ECO:0000256" key="5">
    <source>
        <dbReference type="ARBA" id="ARBA00023136"/>
    </source>
</evidence>
<accession>S6AIQ8</accession>
<keyword evidence="5 9" id="KW-0472">Membrane</keyword>
<evidence type="ECO:0000313" key="12">
    <source>
        <dbReference type="EMBL" id="BAN48310.1"/>
    </source>
</evidence>
<evidence type="ECO:0000259" key="11">
    <source>
        <dbReference type="PROSITE" id="PS50885"/>
    </source>
</evidence>
<dbReference type="InterPro" id="IPR004089">
    <property type="entry name" value="MCPsignal_dom"/>
</dbReference>
<dbReference type="PROSITE" id="PS50111">
    <property type="entry name" value="CHEMOTAXIS_TRANSDUC_2"/>
    <property type="match status" value="1"/>
</dbReference>
<name>S6AIQ8_METRE</name>
<dbReference type="PROSITE" id="PS50885">
    <property type="entry name" value="HAMP"/>
    <property type="match status" value="1"/>
</dbReference>
<feature type="transmembrane region" description="Helical" evidence="9">
    <location>
        <begin position="28"/>
        <end position="50"/>
    </location>
</feature>
<dbReference type="InterPro" id="IPR032255">
    <property type="entry name" value="HBM"/>
</dbReference>
<dbReference type="SMART" id="SM00304">
    <property type="entry name" value="HAMP"/>
    <property type="match status" value="1"/>
</dbReference>
<dbReference type="FunFam" id="1.10.287.950:FF:000001">
    <property type="entry name" value="Methyl-accepting chemotaxis sensory transducer"/>
    <property type="match status" value="1"/>
</dbReference>
<evidence type="ECO:0000256" key="7">
    <source>
        <dbReference type="ARBA" id="ARBA00029447"/>
    </source>
</evidence>
<proteinExistence type="inferred from homology"/>
<evidence type="ECO:0000256" key="4">
    <source>
        <dbReference type="ARBA" id="ARBA00022989"/>
    </source>
</evidence>
<dbReference type="EMBL" id="AP013068">
    <property type="protein sequence ID" value="BAN48310.1"/>
    <property type="molecule type" value="Genomic_DNA"/>
</dbReference>
<dbReference type="STRING" id="1245471.PCA10_25780"/>
<feature type="domain" description="HAMP" evidence="11">
    <location>
        <begin position="326"/>
        <end position="379"/>
    </location>
</feature>
<protein>
    <recommendedName>
        <fullName evidence="14">Methyl-accepting chemotaxis transducer</fullName>
    </recommendedName>
</protein>
<sequence length="657" mass="69436">MPTTTPRWPTNAAAPWRWLVHLSVGGKLSLGFGLVLACTLGVAFAALHALQLSQSSSAQLRVLDRLQGALAEARLAERAFGLAPSAEAAAQVDAALRQLQAEAPRSGSGDDFRTALGAGAQGYLDAFHRYADARRTAVDARLRMQGLAEDTGQSFSGLFLDQVDDINLALEQGGVPDPQQMQLLEEAASLRERLAYLRDSELYFSLEAQKRFRDDWENRVNELGSALSSLASRLDGERRGALDEANRALDQYRQAFLRFVASGEAAASAQAGMSDAATQVTGLLQRERERRAEADGAMRKRLDLQLAAMVLLALATSIAACLAIRRAIVAPLRQMLGLARRIAAGDLAEGSLPIARRDELGQLGEAIGQMQEALRVLVGRIGAEVARLDQAAGSLAGMVGRTGHGVSAQRQQADRVADAMQRVTRSAAQVNVQVEGSQAALGDAGKLIREGDALMREASASLQRLSREVSGSAASMQLLETQSEAITAVLDVISSVAEQTNLLALNAAIEAARAGEHGRGFAVVADEVRALAGRTRSSTGEIETMIQRLGQVTRETAEGLRGSQRLTAEGVDLAGRASGVLASITDAMGQLERTGLTIAQAAAQQHELACQVDEAVARVGEVVEQNARDCAELEAASDSLQLLSASLGGAVGAFRRG</sequence>